<comment type="caution">
    <text evidence="1">The sequence shown here is derived from an EMBL/GenBank/DDBJ whole genome shotgun (WGS) entry which is preliminary data.</text>
</comment>
<reference evidence="1" key="1">
    <citation type="submission" date="2019-08" db="EMBL/GenBank/DDBJ databases">
        <authorList>
            <person name="Kucharzyk K."/>
            <person name="Murdoch R.W."/>
            <person name="Higgins S."/>
            <person name="Loffler F."/>
        </authorList>
    </citation>
    <scope>NUCLEOTIDE SEQUENCE</scope>
</reference>
<accession>A0A645DQU1</accession>
<sequence length="213" mass="23690">MLGPPQRDHTCRAGRVQVRLAGGDHPDGRRRTVLLVIGMQDQEHVQRMTDLGRCLIFLVGQREHHVQEVVDIAQIGAGIDDRLADARLVGGGRDGADLADQLGRVDLQGGVVSALNLRTLVGGQRVDHRRHDGHRMRVRREGLEMLHHRFVQRGRFGEQFGEMLAFIVGGQVPEDQQVRGFDETGMLRQRLDRNAAVPQDSVIAIDEGDLRGT</sequence>
<proteinExistence type="predicted"/>
<dbReference type="EMBL" id="VSSQ01038834">
    <property type="protein sequence ID" value="MPM91834.1"/>
    <property type="molecule type" value="Genomic_DNA"/>
</dbReference>
<protein>
    <submittedName>
        <fullName evidence="1">Uncharacterized protein</fullName>
    </submittedName>
</protein>
<name>A0A645DQU1_9ZZZZ</name>
<dbReference type="AlphaFoldDB" id="A0A645DQU1"/>
<evidence type="ECO:0000313" key="1">
    <source>
        <dbReference type="EMBL" id="MPM91834.1"/>
    </source>
</evidence>
<organism evidence="1">
    <name type="scientific">bioreactor metagenome</name>
    <dbReference type="NCBI Taxonomy" id="1076179"/>
    <lineage>
        <taxon>unclassified sequences</taxon>
        <taxon>metagenomes</taxon>
        <taxon>ecological metagenomes</taxon>
    </lineage>
</organism>
<gene>
    <name evidence="1" type="ORF">SDC9_138968</name>
</gene>